<evidence type="ECO:0000256" key="6">
    <source>
        <dbReference type="ARBA" id="ARBA00023015"/>
    </source>
</evidence>
<keyword evidence="10" id="KW-0539">Nucleus</keyword>
<dbReference type="Proteomes" id="UP001307889">
    <property type="component" value="Chromosome 8"/>
</dbReference>
<dbReference type="EMBL" id="AP028916">
    <property type="protein sequence ID" value="BES97583.1"/>
    <property type="molecule type" value="Genomic_DNA"/>
</dbReference>
<accession>A0ABN7B034</accession>
<sequence>MSAAGIRSTLIAPMGRCAFENCQHSKEPWAILHRFPTDSILRKKWLKSINRKGFRPIKTSRVCRAHFAYDSYVYGTNRLRQGAVPEPAEASIEIVTQTPLDGNKPERFKIVNDNQIDDDEESTDSEGADDSSSHDEGKSHKHVRLYTEPLGFDLENEPPENSYRSLPITKSSIMPADFGDLLAKAYPRRKLKQYDSINEGMGVRILPLPTAEDVLRRKLSMYRLKLGRRDETIERLKSQIENRRRAPLKTEYKIRVALK</sequence>
<evidence type="ECO:0000256" key="12">
    <source>
        <dbReference type="PROSITE-ProRule" id="PRU00309"/>
    </source>
</evidence>
<proteinExistence type="inferred from homology"/>
<keyword evidence="6" id="KW-0805">Transcription regulation</keyword>
<evidence type="ECO:0000313" key="16">
    <source>
        <dbReference type="Proteomes" id="UP001307889"/>
    </source>
</evidence>
<dbReference type="PROSITE" id="PS50950">
    <property type="entry name" value="ZF_THAP"/>
    <property type="match status" value="1"/>
</dbReference>
<keyword evidence="7" id="KW-0175">Coiled coil</keyword>
<dbReference type="SMART" id="SM00692">
    <property type="entry name" value="DM3"/>
    <property type="match status" value="1"/>
</dbReference>
<dbReference type="Gene3D" id="6.20.210.20">
    <property type="entry name" value="THAP domain"/>
    <property type="match status" value="1"/>
</dbReference>
<dbReference type="PANTHER" id="PTHR46600">
    <property type="entry name" value="THAP DOMAIN-CONTAINING"/>
    <property type="match status" value="1"/>
</dbReference>
<keyword evidence="5" id="KW-0862">Zinc</keyword>
<gene>
    <name evidence="15" type="ORF">NTJ_10397</name>
</gene>
<keyword evidence="8 12" id="KW-0238">DNA-binding</keyword>
<protein>
    <recommendedName>
        <fullName evidence="14">THAP-type domain-containing protein</fullName>
    </recommendedName>
</protein>
<dbReference type="InterPro" id="IPR006612">
    <property type="entry name" value="THAP_Znf"/>
</dbReference>
<evidence type="ECO:0000259" key="14">
    <source>
        <dbReference type="PROSITE" id="PS50950"/>
    </source>
</evidence>
<feature type="compositionally biased region" description="Acidic residues" evidence="13">
    <location>
        <begin position="115"/>
        <end position="129"/>
    </location>
</feature>
<evidence type="ECO:0000256" key="9">
    <source>
        <dbReference type="ARBA" id="ARBA00023163"/>
    </source>
</evidence>
<evidence type="ECO:0000256" key="13">
    <source>
        <dbReference type="SAM" id="MobiDB-lite"/>
    </source>
</evidence>
<dbReference type="InterPro" id="IPR026516">
    <property type="entry name" value="THAP1/10"/>
</dbReference>
<keyword evidence="11" id="KW-0131">Cell cycle</keyword>
<organism evidence="15 16">
    <name type="scientific">Nesidiocoris tenuis</name>
    <dbReference type="NCBI Taxonomy" id="355587"/>
    <lineage>
        <taxon>Eukaryota</taxon>
        <taxon>Metazoa</taxon>
        <taxon>Ecdysozoa</taxon>
        <taxon>Arthropoda</taxon>
        <taxon>Hexapoda</taxon>
        <taxon>Insecta</taxon>
        <taxon>Pterygota</taxon>
        <taxon>Neoptera</taxon>
        <taxon>Paraneoptera</taxon>
        <taxon>Hemiptera</taxon>
        <taxon>Heteroptera</taxon>
        <taxon>Panheteroptera</taxon>
        <taxon>Cimicomorpha</taxon>
        <taxon>Miridae</taxon>
        <taxon>Dicyphina</taxon>
        <taxon>Nesidiocoris</taxon>
    </lineage>
</organism>
<evidence type="ECO:0000256" key="5">
    <source>
        <dbReference type="ARBA" id="ARBA00022833"/>
    </source>
</evidence>
<feature type="region of interest" description="Disordered" evidence="13">
    <location>
        <begin position="103"/>
        <end position="142"/>
    </location>
</feature>
<reference evidence="15 16" key="1">
    <citation type="submission" date="2023-09" db="EMBL/GenBank/DDBJ databases">
        <title>Nesidiocoris tenuis whole genome shotgun sequence.</title>
        <authorList>
            <person name="Shibata T."/>
            <person name="Shimoda M."/>
            <person name="Kobayashi T."/>
            <person name="Uehara T."/>
        </authorList>
    </citation>
    <scope>NUCLEOTIDE SEQUENCE [LARGE SCALE GENOMIC DNA]</scope>
    <source>
        <strain evidence="15 16">Japan</strain>
    </source>
</reference>
<evidence type="ECO:0000256" key="2">
    <source>
        <dbReference type="ARBA" id="ARBA00006177"/>
    </source>
</evidence>
<keyword evidence="3" id="KW-0479">Metal-binding</keyword>
<feature type="domain" description="THAP-type" evidence="14">
    <location>
        <begin position="14"/>
        <end position="88"/>
    </location>
</feature>
<evidence type="ECO:0000256" key="8">
    <source>
        <dbReference type="ARBA" id="ARBA00023125"/>
    </source>
</evidence>
<comment type="subcellular location">
    <subcellularLocation>
        <location evidence="1">Nucleus</location>
        <location evidence="1">Nucleoplasm</location>
    </subcellularLocation>
</comment>
<comment type="similarity">
    <text evidence="2">Belongs to the THAP1 family.</text>
</comment>
<evidence type="ECO:0000256" key="7">
    <source>
        <dbReference type="ARBA" id="ARBA00023054"/>
    </source>
</evidence>
<keyword evidence="16" id="KW-1185">Reference proteome</keyword>
<dbReference type="Pfam" id="PF05485">
    <property type="entry name" value="THAP"/>
    <property type="match status" value="1"/>
</dbReference>
<evidence type="ECO:0000313" key="15">
    <source>
        <dbReference type="EMBL" id="BES97583.1"/>
    </source>
</evidence>
<evidence type="ECO:0000256" key="4">
    <source>
        <dbReference type="ARBA" id="ARBA00022771"/>
    </source>
</evidence>
<dbReference type="PANTHER" id="PTHR46600:SF1">
    <property type="entry name" value="THAP DOMAIN-CONTAINING PROTEIN 1"/>
    <property type="match status" value="1"/>
</dbReference>
<evidence type="ECO:0000256" key="1">
    <source>
        <dbReference type="ARBA" id="ARBA00004642"/>
    </source>
</evidence>
<dbReference type="InterPro" id="IPR038441">
    <property type="entry name" value="THAP_Znf_sf"/>
</dbReference>
<keyword evidence="9" id="KW-0804">Transcription</keyword>
<evidence type="ECO:0000256" key="10">
    <source>
        <dbReference type="ARBA" id="ARBA00023242"/>
    </source>
</evidence>
<dbReference type="SMART" id="SM00980">
    <property type="entry name" value="THAP"/>
    <property type="match status" value="1"/>
</dbReference>
<keyword evidence="4 12" id="KW-0863">Zinc-finger</keyword>
<dbReference type="SUPFAM" id="SSF57716">
    <property type="entry name" value="Glucocorticoid receptor-like (DNA-binding domain)"/>
    <property type="match status" value="1"/>
</dbReference>
<evidence type="ECO:0000256" key="3">
    <source>
        <dbReference type="ARBA" id="ARBA00022723"/>
    </source>
</evidence>
<name>A0ABN7B034_9HEMI</name>
<evidence type="ECO:0000256" key="11">
    <source>
        <dbReference type="ARBA" id="ARBA00023306"/>
    </source>
</evidence>